<accession>A0A564YDJ4</accession>
<evidence type="ECO:0000256" key="8">
    <source>
        <dbReference type="ARBA" id="ARBA00023242"/>
    </source>
</evidence>
<proteinExistence type="inferred from homology"/>
<evidence type="ECO:0000256" key="4">
    <source>
        <dbReference type="ARBA" id="ARBA00022853"/>
    </source>
</evidence>
<evidence type="ECO:0000313" key="11">
    <source>
        <dbReference type="EMBL" id="VUZ45280.1"/>
    </source>
</evidence>
<name>A0A564YDJ4_HYMDI</name>
<dbReference type="AlphaFoldDB" id="A0A564YDJ4"/>
<dbReference type="Pfam" id="PF09340">
    <property type="entry name" value="NuA4"/>
    <property type="match status" value="1"/>
</dbReference>
<reference evidence="11 12" key="1">
    <citation type="submission" date="2019-07" db="EMBL/GenBank/DDBJ databases">
        <authorList>
            <person name="Jastrzebski P J."/>
            <person name="Paukszto L."/>
            <person name="Jastrzebski P J."/>
        </authorList>
    </citation>
    <scope>NUCLEOTIDE SEQUENCE [LARGE SCALE GENOMIC DNA]</scope>
    <source>
        <strain evidence="11 12">WMS-il1</strain>
    </source>
</reference>
<keyword evidence="4" id="KW-0156">Chromatin regulator</keyword>
<dbReference type="EMBL" id="CABIJS010000166">
    <property type="protein sequence ID" value="VUZ45280.1"/>
    <property type="molecule type" value="Genomic_DNA"/>
</dbReference>
<keyword evidence="5 9" id="KW-0805">Transcription regulation</keyword>
<keyword evidence="7 9" id="KW-0804">Transcription</keyword>
<evidence type="ECO:0000256" key="5">
    <source>
        <dbReference type="ARBA" id="ARBA00023015"/>
    </source>
</evidence>
<keyword evidence="6" id="KW-0175">Coiled coil</keyword>
<keyword evidence="8" id="KW-0539">Nucleus</keyword>
<feature type="compositionally biased region" description="Polar residues" evidence="10">
    <location>
        <begin position="99"/>
        <end position="110"/>
    </location>
</feature>
<gene>
    <name evidence="11" type="ORF">WMSIL1_LOCUS5374</name>
</gene>
<evidence type="ECO:0000256" key="1">
    <source>
        <dbReference type="ARBA" id="ARBA00004123"/>
    </source>
</evidence>
<evidence type="ECO:0000313" key="12">
    <source>
        <dbReference type="Proteomes" id="UP000321570"/>
    </source>
</evidence>
<feature type="region of interest" description="Disordered" evidence="10">
    <location>
        <begin position="132"/>
        <end position="157"/>
    </location>
</feature>
<feature type="region of interest" description="Disordered" evidence="10">
    <location>
        <begin position="99"/>
        <end position="118"/>
    </location>
</feature>
<dbReference type="GO" id="GO:0000123">
    <property type="term" value="C:histone acetyltransferase complex"/>
    <property type="evidence" value="ECO:0007669"/>
    <property type="project" value="InterPro"/>
</dbReference>
<evidence type="ECO:0000256" key="9">
    <source>
        <dbReference type="RuleBase" id="RU368022"/>
    </source>
</evidence>
<organism evidence="11 12">
    <name type="scientific">Hymenolepis diminuta</name>
    <name type="common">Rat tapeworm</name>
    <dbReference type="NCBI Taxonomy" id="6216"/>
    <lineage>
        <taxon>Eukaryota</taxon>
        <taxon>Metazoa</taxon>
        <taxon>Spiralia</taxon>
        <taxon>Lophotrochozoa</taxon>
        <taxon>Platyhelminthes</taxon>
        <taxon>Cestoda</taxon>
        <taxon>Eucestoda</taxon>
        <taxon>Cyclophyllidea</taxon>
        <taxon>Hymenolepididae</taxon>
        <taxon>Hymenolepis</taxon>
    </lineage>
</organism>
<feature type="compositionally biased region" description="Basic and acidic residues" evidence="10">
    <location>
        <begin position="132"/>
        <end position="141"/>
    </location>
</feature>
<comment type="similarity">
    <text evidence="2 9">Belongs to the EAF6 family.</text>
</comment>
<dbReference type="GO" id="GO:0005634">
    <property type="term" value="C:nucleus"/>
    <property type="evidence" value="ECO:0007669"/>
    <property type="project" value="UniProtKB-SubCell"/>
</dbReference>
<evidence type="ECO:0000256" key="6">
    <source>
        <dbReference type="ARBA" id="ARBA00023054"/>
    </source>
</evidence>
<evidence type="ECO:0000256" key="10">
    <source>
        <dbReference type="SAM" id="MobiDB-lite"/>
    </source>
</evidence>
<dbReference type="PANTHER" id="PTHR13476">
    <property type="entry name" value="CHROMATIN MODIFICATION-RELATED PROTEIN MEAF6"/>
    <property type="match status" value="1"/>
</dbReference>
<protein>
    <recommendedName>
        <fullName evidence="3">Chromatin modification-related protein MEAF6</fullName>
    </recommendedName>
</protein>
<keyword evidence="12" id="KW-1185">Reference proteome</keyword>
<sequence>MPENTTTIAREKLVELIRQRQFLVDNLSNLERQLYQFEGNYLEETAPYGNIIKGWDRSLVTATGSALSAVTAANGHGEKRPRRYRESDRIFSHSSVTCTHYNGSNSNPRSNYEHDKCESSVSNDLYNTTQHFEDRVSENDPKVYSAGPSTKKKRRHR</sequence>
<evidence type="ECO:0000256" key="3">
    <source>
        <dbReference type="ARBA" id="ARBA00019141"/>
    </source>
</evidence>
<evidence type="ECO:0000256" key="7">
    <source>
        <dbReference type="ARBA" id="ARBA00023163"/>
    </source>
</evidence>
<dbReference type="GO" id="GO:0006325">
    <property type="term" value="P:chromatin organization"/>
    <property type="evidence" value="ECO:0007669"/>
    <property type="project" value="UniProtKB-KW"/>
</dbReference>
<dbReference type="InterPro" id="IPR015418">
    <property type="entry name" value="Eaf6"/>
</dbReference>
<comment type="subcellular location">
    <subcellularLocation>
        <location evidence="1">Nucleus</location>
    </subcellularLocation>
</comment>
<dbReference type="Proteomes" id="UP000321570">
    <property type="component" value="Unassembled WGS sequence"/>
</dbReference>
<evidence type="ECO:0000256" key="2">
    <source>
        <dbReference type="ARBA" id="ARBA00010916"/>
    </source>
</evidence>